<dbReference type="Proteomes" id="UP000002011">
    <property type="component" value="Chromosome"/>
</dbReference>
<dbReference type="SUPFAM" id="SSF52833">
    <property type="entry name" value="Thioredoxin-like"/>
    <property type="match status" value="1"/>
</dbReference>
<gene>
    <name evidence="1" type="ordered locus">Dfer_1561</name>
</gene>
<proteinExistence type="predicted"/>
<reference evidence="1 2" key="1">
    <citation type="journal article" date="2009" name="Stand. Genomic Sci.">
        <title>Complete genome sequence of Dyadobacter fermentans type strain (NS114).</title>
        <authorList>
            <person name="Lang E."/>
            <person name="Lapidus A."/>
            <person name="Chertkov O."/>
            <person name="Brettin T."/>
            <person name="Detter J.C."/>
            <person name="Han C."/>
            <person name="Copeland A."/>
            <person name="Glavina Del Rio T."/>
            <person name="Nolan M."/>
            <person name="Chen F."/>
            <person name="Lucas S."/>
            <person name="Tice H."/>
            <person name="Cheng J.F."/>
            <person name="Land M."/>
            <person name="Hauser L."/>
            <person name="Chang Y.J."/>
            <person name="Jeffries C.D."/>
            <person name="Kopitz M."/>
            <person name="Bruce D."/>
            <person name="Goodwin L."/>
            <person name="Pitluck S."/>
            <person name="Ovchinnikova G."/>
            <person name="Pati A."/>
            <person name="Ivanova N."/>
            <person name="Mavrommatis K."/>
            <person name="Chen A."/>
            <person name="Palaniappan K."/>
            <person name="Chain P."/>
            <person name="Bristow J."/>
            <person name="Eisen J.A."/>
            <person name="Markowitz V."/>
            <person name="Hugenholtz P."/>
            <person name="Goker M."/>
            <person name="Rohde M."/>
            <person name="Kyrpides N.C."/>
            <person name="Klenk H.P."/>
        </authorList>
    </citation>
    <scope>NUCLEOTIDE SEQUENCE [LARGE SCALE GENOMIC DNA]</scope>
    <source>
        <strain evidence="2">ATCC 700827 / DSM 18053 / CIP 107007 / KCTC 52180 / NS114</strain>
    </source>
</reference>
<keyword evidence="2" id="KW-1185">Reference proteome</keyword>
<dbReference type="Gene3D" id="1.10.472.60">
    <property type="entry name" value="putative protein disulfide isomerase domain"/>
    <property type="match status" value="1"/>
</dbReference>
<name>C6VSI3_DYAFD</name>
<dbReference type="CDD" id="cd03025">
    <property type="entry name" value="DsbA_FrnE_like"/>
    <property type="match status" value="1"/>
</dbReference>
<evidence type="ECO:0000313" key="1">
    <source>
        <dbReference type="EMBL" id="ACT92805.1"/>
    </source>
</evidence>
<dbReference type="OrthoDB" id="9813770at2"/>
<dbReference type="Pfam" id="PF13743">
    <property type="entry name" value="Thioredoxin_5"/>
    <property type="match status" value="1"/>
</dbReference>
<dbReference type="InterPro" id="IPR036249">
    <property type="entry name" value="Thioredoxin-like_sf"/>
</dbReference>
<organism evidence="1 2">
    <name type="scientific">Dyadobacter fermentans (strain ATCC 700827 / DSM 18053 / CIP 107007 / KCTC 52180 / NS114)</name>
    <dbReference type="NCBI Taxonomy" id="471854"/>
    <lineage>
        <taxon>Bacteria</taxon>
        <taxon>Pseudomonadati</taxon>
        <taxon>Bacteroidota</taxon>
        <taxon>Cytophagia</taxon>
        <taxon>Cytophagales</taxon>
        <taxon>Spirosomataceae</taxon>
        <taxon>Dyadobacter</taxon>
    </lineage>
</organism>
<dbReference type="STRING" id="471854.Dfer_1561"/>
<dbReference type="KEGG" id="dfe:Dfer_1561"/>
<dbReference type="Gene3D" id="3.40.30.10">
    <property type="entry name" value="Glutaredoxin"/>
    <property type="match status" value="1"/>
</dbReference>
<accession>C6VSI3</accession>
<sequence length="305" mass="34773">MQNNPLHCDPETGVCELPSAQNQEYTGPIEAGKKPVRIIYFTDPICSTCWGIEPQLRKLKLEYGHLVDIEYRMGGLLPDWTYNSGGISKPSDVAPHWDEVSRYYQMPIVGDVWITDPLHSSYPPSIAFKAAQMQDETRAIAFLRRIREMVFIEKKNITRWEHLAEAAENAGLNAETLKQDCETRANDAFQADLQLAAQWGVRGFPTLFFVDGSGAHEKVYGFKPYQMFENAVAKMQSGAQKNWYSKNWQDLFNQFPTLTTKEFAELTGHTFEAADQQLHALQKEGFLKSFVTENGILWKYTSLSK</sequence>
<evidence type="ECO:0000313" key="2">
    <source>
        <dbReference type="Proteomes" id="UP000002011"/>
    </source>
</evidence>
<dbReference type="AlphaFoldDB" id="C6VSI3"/>
<dbReference type="EMBL" id="CP001619">
    <property type="protein sequence ID" value="ACT92805.1"/>
    <property type="molecule type" value="Genomic_DNA"/>
</dbReference>
<protein>
    <submittedName>
        <fullName evidence="1">DSBA oxidoreductase</fullName>
    </submittedName>
</protein>
<dbReference type="PANTHER" id="PTHR13887">
    <property type="entry name" value="GLUTATHIONE S-TRANSFERASE KAPPA"/>
    <property type="match status" value="1"/>
</dbReference>
<dbReference type="HOGENOM" id="CLU_069785_0_0_10"/>
<dbReference type="RefSeq" id="WP_015811059.1">
    <property type="nucleotide sequence ID" value="NC_013037.1"/>
</dbReference>
<dbReference type="eggNOG" id="COG2761">
    <property type="taxonomic scope" value="Bacteria"/>
</dbReference>